<dbReference type="GO" id="GO:0060271">
    <property type="term" value="P:cilium assembly"/>
    <property type="evidence" value="ECO:0007669"/>
    <property type="project" value="InterPro"/>
</dbReference>
<comment type="caution">
    <text evidence="2">The sequence shown here is derived from an EMBL/GenBank/DDBJ whole genome shotgun (WGS) entry which is preliminary data.</text>
</comment>
<feature type="region of interest" description="Disordered" evidence="1">
    <location>
        <begin position="1"/>
        <end position="28"/>
    </location>
</feature>
<evidence type="ECO:0000313" key="2">
    <source>
        <dbReference type="EMBL" id="KAJ6645234.1"/>
    </source>
</evidence>
<dbReference type="GO" id="GO:0005929">
    <property type="term" value="C:cilium"/>
    <property type="evidence" value="ECO:0007669"/>
    <property type="project" value="TreeGrafter"/>
</dbReference>
<dbReference type="GO" id="GO:0005737">
    <property type="term" value="C:cytoplasm"/>
    <property type="evidence" value="ECO:0007669"/>
    <property type="project" value="TreeGrafter"/>
</dbReference>
<protein>
    <submittedName>
        <fullName evidence="2">Protein inturned</fullName>
    </submittedName>
</protein>
<dbReference type="PANTHER" id="PTHR21082:SF4">
    <property type="entry name" value="PROTEIN INTURNED"/>
    <property type="match status" value="1"/>
</dbReference>
<accession>A0A9Q0S4Z4</accession>
<feature type="region of interest" description="Disordered" evidence="1">
    <location>
        <begin position="112"/>
        <end position="138"/>
    </location>
</feature>
<gene>
    <name evidence="2" type="primary">intu</name>
    <name evidence="2" type="ORF">Bhyg_00438</name>
</gene>
<dbReference type="GO" id="GO:0001736">
    <property type="term" value="P:establishment of planar polarity"/>
    <property type="evidence" value="ECO:0007669"/>
    <property type="project" value="InterPro"/>
</dbReference>
<proteinExistence type="predicted"/>
<evidence type="ECO:0000256" key="1">
    <source>
        <dbReference type="SAM" id="MobiDB-lite"/>
    </source>
</evidence>
<dbReference type="GO" id="GO:0007399">
    <property type="term" value="P:nervous system development"/>
    <property type="evidence" value="ECO:0007669"/>
    <property type="project" value="TreeGrafter"/>
</dbReference>
<dbReference type="PANTHER" id="PTHR21082">
    <property type="entry name" value="PROTEIN INTURNED"/>
    <property type="match status" value="1"/>
</dbReference>
<keyword evidence="3" id="KW-1185">Reference proteome</keyword>
<feature type="compositionally biased region" description="Polar residues" evidence="1">
    <location>
        <begin position="120"/>
        <end position="135"/>
    </location>
</feature>
<dbReference type="InterPro" id="IPR039151">
    <property type="entry name" value="INTU"/>
</dbReference>
<feature type="non-terminal residue" evidence="2">
    <location>
        <position position="314"/>
    </location>
</feature>
<sequence>MAKPLLVNTRQSRHQPVDSVDSEWSDSSSVLSDSVSYDSYTPDWNDWIDEDDGSLFYIEYNFQTISLAKQPSETQNEFGVPHHSHFNRAFSTTTSTRRSKKSGSKLAKLINRNLKPMNKDASNSKTTNKGGSSDSAKVKFSETAEGEVKNVTVLIDPLVRHKYGRRSTVCEALLGVVTSFAEGKRIIIDGFRPNSMLSQDKIIKVGDWLKAINDVEVNMDTIDSVLLNFEGPTEVKLSLQRTVAEESIIDHRNVVNKVTSLTEFVANAGLIFDLSKWDTDDMIFSVMYLTMKNLDEQNTDGQDVLFCYPSKEKN</sequence>
<reference evidence="2" key="1">
    <citation type="submission" date="2022-07" db="EMBL/GenBank/DDBJ databases">
        <authorList>
            <person name="Trinca V."/>
            <person name="Uliana J.V.C."/>
            <person name="Torres T.T."/>
            <person name="Ward R.J."/>
            <person name="Monesi N."/>
        </authorList>
    </citation>
    <scope>NUCLEOTIDE SEQUENCE</scope>
    <source>
        <strain evidence="2">HSMRA1968</strain>
        <tissue evidence="2">Whole embryos</tissue>
    </source>
</reference>
<evidence type="ECO:0000313" key="3">
    <source>
        <dbReference type="Proteomes" id="UP001151699"/>
    </source>
</evidence>
<dbReference type="EMBL" id="WJQU01000001">
    <property type="protein sequence ID" value="KAJ6645234.1"/>
    <property type="molecule type" value="Genomic_DNA"/>
</dbReference>
<dbReference type="AlphaFoldDB" id="A0A9Q0S4Z4"/>
<dbReference type="Proteomes" id="UP001151699">
    <property type="component" value="Chromosome A"/>
</dbReference>
<name>A0A9Q0S4Z4_9DIPT</name>
<organism evidence="2 3">
    <name type="scientific">Pseudolycoriella hygida</name>
    <dbReference type="NCBI Taxonomy" id="35572"/>
    <lineage>
        <taxon>Eukaryota</taxon>
        <taxon>Metazoa</taxon>
        <taxon>Ecdysozoa</taxon>
        <taxon>Arthropoda</taxon>
        <taxon>Hexapoda</taxon>
        <taxon>Insecta</taxon>
        <taxon>Pterygota</taxon>
        <taxon>Neoptera</taxon>
        <taxon>Endopterygota</taxon>
        <taxon>Diptera</taxon>
        <taxon>Nematocera</taxon>
        <taxon>Sciaroidea</taxon>
        <taxon>Sciaridae</taxon>
        <taxon>Pseudolycoriella</taxon>
    </lineage>
</organism>
<dbReference type="OrthoDB" id="10263272at2759"/>